<dbReference type="AlphaFoldDB" id="A0A4Y2JLC1"/>
<dbReference type="EMBL" id="BGPR01003680">
    <property type="protein sequence ID" value="GBM91173.1"/>
    <property type="molecule type" value="Genomic_DNA"/>
</dbReference>
<gene>
    <name evidence="1" type="ORF">AVEN_192302_1</name>
</gene>
<evidence type="ECO:0000313" key="1">
    <source>
        <dbReference type="EMBL" id="GBM91173.1"/>
    </source>
</evidence>
<reference evidence="1 2" key="1">
    <citation type="journal article" date="2019" name="Sci. Rep.">
        <title>Orb-weaving spider Araneus ventricosus genome elucidates the spidroin gene catalogue.</title>
        <authorList>
            <person name="Kono N."/>
            <person name="Nakamura H."/>
            <person name="Ohtoshi R."/>
            <person name="Moran D.A.P."/>
            <person name="Shinohara A."/>
            <person name="Yoshida Y."/>
            <person name="Fujiwara M."/>
            <person name="Mori M."/>
            <person name="Tomita M."/>
            <person name="Arakawa K."/>
        </authorList>
    </citation>
    <scope>NUCLEOTIDE SEQUENCE [LARGE SCALE GENOMIC DNA]</scope>
</reference>
<proteinExistence type="predicted"/>
<sequence>MISDVAKCSGLLVVGRAGSGIRALSTSYPFKADEVTSHRHLGFKEALGHKMRATTELANPSPNFRTAPEVRRLAPYVWFNVRQAGCFTVPSNIALRTVLSSLPEIISHVNVHI</sequence>
<comment type="caution">
    <text evidence="1">The sequence shown here is derived from an EMBL/GenBank/DDBJ whole genome shotgun (WGS) entry which is preliminary data.</text>
</comment>
<accession>A0A4Y2JLC1</accession>
<organism evidence="1 2">
    <name type="scientific">Araneus ventricosus</name>
    <name type="common">Orbweaver spider</name>
    <name type="synonym">Epeira ventricosa</name>
    <dbReference type="NCBI Taxonomy" id="182803"/>
    <lineage>
        <taxon>Eukaryota</taxon>
        <taxon>Metazoa</taxon>
        <taxon>Ecdysozoa</taxon>
        <taxon>Arthropoda</taxon>
        <taxon>Chelicerata</taxon>
        <taxon>Arachnida</taxon>
        <taxon>Araneae</taxon>
        <taxon>Araneomorphae</taxon>
        <taxon>Entelegynae</taxon>
        <taxon>Araneoidea</taxon>
        <taxon>Araneidae</taxon>
        <taxon>Araneus</taxon>
    </lineage>
</organism>
<dbReference type="Proteomes" id="UP000499080">
    <property type="component" value="Unassembled WGS sequence"/>
</dbReference>
<name>A0A4Y2JLC1_ARAVE</name>
<evidence type="ECO:0000313" key="2">
    <source>
        <dbReference type="Proteomes" id="UP000499080"/>
    </source>
</evidence>
<protein>
    <submittedName>
        <fullName evidence="1">Uncharacterized protein</fullName>
    </submittedName>
</protein>
<keyword evidence="2" id="KW-1185">Reference proteome</keyword>